<sequence length="591" mass="67581">MYFLHHFFIHVKYDLPLSVTVLSFLRHNNQRSVIPDGTKCWQALQKHKRQGGLSVNRTHNFLPIFNSTMNEDCRSPAAKRGRKAADSDLNSSFSNLKLACHSCTFTTNHEEDDTHADEVEEILATSLSDIDRSFDGNTRKNQQVLITNLPNDFKEFTKESLAIAAIGLKKMYYLGQKVFLTPVKENPSLLQEPIEHTEKKAILSGFSKGCKELLLEATIKTYMINAGIINQTNELLINIEGCSDNAKEIFIEFENDTLAEAAASSSELYYLGDKISVMPFKPHQKSIFEEKDKRKIVLSGFSKGCEEFLLEATIKNYLIHATIINRTDVLSLNIEGCCNNAKEIVIEFKNDTLAEAAASLEEIYYLGDKIPLMLFTKKNTIMRNDKSFQDDRSSSIVVESLDSEKGTLAFLKACYKCGRVPFQGTLPNLLKVQEFLLKDYCHVTTVEKLARKKKTLDELHRRNPCNEYCKEMAFLRGEKNAAWPELDEMGDDDCLEDDIMKGTKFTKGTTMPTTAIYTLIVLWKDNRKEYWSVHKDSRFHTKISMQMVLRGYKFSPAQCRNKIKDLEGDFKTYSQSLKRTGQGRPRPFEFY</sequence>
<accession>A0AAE1LMI6</accession>
<feature type="domain" description="Myb/SANT-like DNA-binding" evidence="1">
    <location>
        <begin position="516"/>
        <end position="590"/>
    </location>
</feature>
<keyword evidence="2" id="KW-0808">Transferase</keyword>
<dbReference type="Proteomes" id="UP001219518">
    <property type="component" value="Unassembled WGS sequence"/>
</dbReference>
<organism evidence="2 3">
    <name type="scientific">Frankliniella fusca</name>
    <dbReference type="NCBI Taxonomy" id="407009"/>
    <lineage>
        <taxon>Eukaryota</taxon>
        <taxon>Metazoa</taxon>
        <taxon>Ecdysozoa</taxon>
        <taxon>Arthropoda</taxon>
        <taxon>Hexapoda</taxon>
        <taxon>Insecta</taxon>
        <taxon>Pterygota</taxon>
        <taxon>Neoptera</taxon>
        <taxon>Paraneoptera</taxon>
        <taxon>Thysanoptera</taxon>
        <taxon>Terebrantia</taxon>
        <taxon>Thripoidea</taxon>
        <taxon>Thripidae</taxon>
        <taxon>Frankliniella</taxon>
    </lineage>
</organism>
<dbReference type="GO" id="GO:0032259">
    <property type="term" value="P:methylation"/>
    <property type="evidence" value="ECO:0007669"/>
    <property type="project" value="UniProtKB-KW"/>
</dbReference>
<dbReference type="AlphaFoldDB" id="A0AAE1LMI6"/>
<evidence type="ECO:0000259" key="1">
    <source>
        <dbReference type="Pfam" id="PF13837"/>
    </source>
</evidence>
<keyword evidence="3" id="KW-1185">Reference proteome</keyword>
<evidence type="ECO:0000313" key="3">
    <source>
        <dbReference type="Proteomes" id="UP001219518"/>
    </source>
</evidence>
<dbReference type="Gene3D" id="1.10.10.60">
    <property type="entry name" value="Homeodomain-like"/>
    <property type="match status" value="1"/>
</dbReference>
<dbReference type="Pfam" id="PF13837">
    <property type="entry name" value="Myb_DNA-bind_4"/>
    <property type="match status" value="1"/>
</dbReference>
<keyword evidence="2" id="KW-0489">Methyltransferase</keyword>
<evidence type="ECO:0000313" key="2">
    <source>
        <dbReference type="EMBL" id="KAK3924064.1"/>
    </source>
</evidence>
<protein>
    <submittedName>
        <fullName evidence="2">Ribosomal RNA small subunit methyltransferase A</fullName>
    </submittedName>
</protein>
<reference evidence="2" key="1">
    <citation type="submission" date="2021-07" db="EMBL/GenBank/DDBJ databases">
        <authorList>
            <person name="Catto M.A."/>
            <person name="Jacobson A."/>
            <person name="Kennedy G."/>
            <person name="Labadie P."/>
            <person name="Hunt B.G."/>
            <person name="Srinivasan R."/>
        </authorList>
    </citation>
    <scope>NUCLEOTIDE SEQUENCE</scope>
    <source>
        <strain evidence="2">PL_HMW_Pooled</strain>
        <tissue evidence="2">Head</tissue>
    </source>
</reference>
<gene>
    <name evidence="2" type="ORF">KUF71_002394</name>
</gene>
<dbReference type="GO" id="GO:0008168">
    <property type="term" value="F:methyltransferase activity"/>
    <property type="evidence" value="ECO:0007669"/>
    <property type="project" value="UniProtKB-KW"/>
</dbReference>
<comment type="caution">
    <text evidence="2">The sequence shown here is derived from an EMBL/GenBank/DDBJ whole genome shotgun (WGS) entry which is preliminary data.</text>
</comment>
<dbReference type="InterPro" id="IPR044822">
    <property type="entry name" value="Myb_DNA-bind_4"/>
</dbReference>
<reference evidence="2" key="2">
    <citation type="journal article" date="2023" name="BMC Genomics">
        <title>Pest status, molecular evolution, and epigenetic factors derived from the genome assembly of Frankliniella fusca, a thysanopteran phytovirus vector.</title>
        <authorList>
            <person name="Catto M.A."/>
            <person name="Labadie P.E."/>
            <person name="Jacobson A.L."/>
            <person name="Kennedy G.G."/>
            <person name="Srinivasan R."/>
            <person name="Hunt B.G."/>
        </authorList>
    </citation>
    <scope>NUCLEOTIDE SEQUENCE</scope>
    <source>
        <strain evidence="2">PL_HMW_Pooled</strain>
    </source>
</reference>
<dbReference type="EMBL" id="JAHWGI010001161">
    <property type="protein sequence ID" value="KAK3924064.1"/>
    <property type="molecule type" value="Genomic_DNA"/>
</dbReference>
<name>A0AAE1LMI6_9NEOP</name>
<proteinExistence type="predicted"/>